<sequence>MPSLPKFACIALLATALCTPLLRAESAPPVIKLWPGTAPGEKGDIGEEKDMTKPTDGKPGGKIIIRLGNVSQPTITVYAPPADKANGTAVIVCPGGGYSILALDLEGTEVCEWLNSIGVTGVLLKYRVPKRPGAEKHVPPLQDAQRAIGIVRSHAKEWHLDPARIGILGFSAGGHLAAVASNNYQERTYPHVDEADDVSCRPDFSILIYPAYLTVKDQGDKIAPELPITAQTPPAFIVMAEDDPVRVENAIYYALALKNAKVPCELHVYPTGGHGYGLRPNGQEVTTWPQRAAEWLAARGLLKKP</sequence>
<keyword evidence="3" id="KW-0732">Signal</keyword>
<keyword evidence="6" id="KW-0119">Carbohydrate metabolism</keyword>
<dbReference type="InterPro" id="IPR049492">
    <property type="entry name" value="BD-FAE-like_dom"/>
</dbReference>
<keyword evidence="6" id="KW-0624">Polysaccharide degradation</keyword>
<evidence type="ECO:0000256" key="3">
    <source>
        <dbReference type="SAM" id="SignalP"/>
    </source>
</evidence>
<keyword evidence="6" id="KW-0326">Glycosidase</keyword>
<feature type="compositionally biased region" description="Basic and acidic residues" evidence="2">
    <location>
        <begin position="41"/>
        <end position="56"/>
    </location>
</feature>
<dbReference type="STRING" id="497964.CfE428DRAFT_5438"/>
<evidence type="ECO:0000313" key="6">
    <source>
        <dbReference type="EMBL" id="EDY17093.1"/>
    </source>
</evidence>
<dbReference type="AlphaFoldDB" id="B4D948"/>
<evidence type="ECO:0000259" key="4">
    <source>
        <dbReference type="Pfam" id="PF07859"/>
    </source>
</evidence>
<dbReference type="RefSeq" id="WP_006982759.1">
    <property type="nucleotide sequence ID" value="NZ_ABVL01000024.1"/>
</dbReference>
<dbReference type="Pfam" id="PF20434">
    <property type="entry name" value="BD-FAE"/>
    <property type="match status" value="1"/>
</dbReference>
<reference evidence="6 7" key="1">
    <citation type="journal article" date="2011" name="J. Bacteriol.">
        <title>Genome sequence of Chthoniobacter flavus Ellin428, an aerobic heterotrophic soil bacterium.</title>
        <authorList>
            <person name="Kant R."/>
            <person name="van Passel M.W."/>
            <person name="Palva A."/>
            <person name="Lucas S."/>
            <person name="Lapidus A."/>
            <person name="Glavina Del Rio T."/>
            <person name="Dalin E."/>
            <person name="Tice H."/>
            <person name="Bruce D."/>
            <person name="Goodwin L."/>
            <person name="Pitluck S."/>
            <person name="Larimer F.W."/>
            <person name="Land M.L."/>
            <person name="Hauser L."/>
            <person name="Sangwan P."/>
            <person name="de Vos W.M."/>
            <person name="Janssen P.H."/>
            <person name="Smidt H."/>
        </authorList>
    </citation>
    <scope>NUCLEOTIDE SEQUENCE [LARGE SCALE GENOMIC DNA]</scope>
    <source>
        <strain evidence="6 7">Ellin428</strain>
    </source>
</reference>
<dbReference type="SUPFAM" id="SSF53474">
    <property type="entry name" value="alpha/beta-Hydrolases"/>
    <property type="match status" value="1"/>
</dbReference>
<feature type="domain" description="Alpha/beta hydrolase fold-3" evidence="4">
    <location>
        <begin position="230"/>
        <end position="276"/>
    </location>
</feature>
<evidence type="ECO:0000313" key="7">
    <source>
        <dbReference type="Proteomes" id="UP000005824"/>
    </source>
</evidence>
<proteinExistence type="predicted"/>
<name>B4D948_9BACT</name>
<dbReference type="InterPro" id="IPR050300">
    <property type="entry name" value="GDXG_lipolytic_enzyme"/>
</dbReference>
<dbReference type="Proteomes" id="UP000005824">
    <property type="component" value="Unassembled WGS sequence"/>
</dbReference>
<evidence type="ECO:0000256" key="1">
    <source>
        <dbReference type="ARBA" id="ARBA00022801"/>
    </source>
</evidence>
<feature type="signal peptide" evidence="3">
    <location>
        <begin position="1"/>
        <end position="24"/>
    </location>
</feature>
<dbReference type="eggNOG" id="COG0657">
    <property type="taxonomic scope" value="Bacteria"/>
</dbReference>
<dbReference type="Gene3D" id="3.40.50.1820">
    <property type="entry name" value="alpha/beta hydrolase"/>
    <property type="match status" value="1"/>
</dbReference>
<organism evidence="6 7">
    <name type="scientific">Chthoniobacter flavus Ellin428</name>
    <dbReference type="NCBI Taxonomy" id="497964"/>
    <lineage>
        <taxon>Bacteria</taxon>
        <taxon>Pseudomonadati</taxon>
        <taxon>Verrucomicrobiota</taxon>
        <taxon>Spartobacteria</taxon>
        <taxon>Chthoniobacterales</taxon>
        <taxon>Chthoniobacteraceae</taxon>
        <taxon>Chthoniobacter</taxon>
    </lineage>
</organism>
<keyword evidence="7" id="KW-1185">Reference proteome</keyword>
<accession>B4D948</accession>
<dbReference type="GO" id="GO:0016798">
    <property type="term" value="F:hydrolase activity, acting on glycosyl bonds"/>
    <property type="evidence" value="ECO:0007669"/>
    <property type="project" value="UniProtKB-KW"/>
</dbReference>
<keyword evidence="6" id="KW-0858">Xylan degradation</keyword>
<evidence type="ECO:0000256" key="2">
    <source>
        <dbReference type="SAM" id="MobiDB-lite"/>
    </source>
</evidence>
<dbReference type="InterPro" id="IPR013094">
    <property type="entry name" value="AB_hydrolase_3"/>
</dbReference>
<dbReference type="PANTHER" id="PTHR48081">
    <property type="entry name" value="AB HYDROLASE SUPERFAMILY PROTEIN C4A8.06C"/>
    <property type="match status" value="1"/>
</dbReference>
<dbReference type="PANTHER" id="PTHR48081:SF6">
    <property type="entry name" value="PEPTIDASE S9 PROLYL OLIGOPEPTIDASE CATALYTIC DOMAIN-CONTAINING PROTEIN"/>
    <property type="match status" value="1"/>
</dbReference>
<feature type="chain" id="PRO_5002802612" evidence="3">
    <location>
        <begin position="25"/>
        <end position="305"/>
    </location>
</feature>
<evidence type="ECO:0000259" key="5">
    <source>
        <dbReference type="Pfam" id="PF20434"/>
    </source>
</evidence>
<dbReference type="InParanoid" id="B4D948"/>
<comment type="caution">
    <text evidence="6">The sequence shown here is derived from an EMBL/GenBank/DDBJ whole genome shotgun (WGS) entry which is preliminary data.</text>
</comment>
<dbReference type="Pfam" id="PF07859">
    <property type="entry name" value="Abhydrolase_3"/>
    <property type="match status" value="1"/>
</dbReference>
<gene>
    <name evidence="6" type="ORF">CfE428DRAFT_5438</name>
</gene>
<dbReference type="InterPro" id="IPR029058">
    <property type="entry name" value="AB_hydrolase_fold"/>
</dbReference>
<feature type="domain" description="BD-FAE-like" evidence="5">
    <location>
        <begin position="77"/>
        <end position="185"/>
    </location>
</feature>
<dbReference type="GO" id="GO:0045493">
    <property type="term" value="P:xylan catabolic process"/>
    <property type="evidence" value="ECO:0007669"/>
    <property type="project" value="UniProtKB-KW"/>
</dbReference>
<feature type="region of interest" description="Disordered" evidence="2">
    <location>
        <begin position="37"/>
        <end position="58"/>
    </location>
</feature>
<protein>
    <submittedName>
        <fullName evidence="6">Xylanase</fullName>
    </submittedName>
</protein>
<dbReference type="EMBL" id="ABVL01000024">
    <property type="protein sequence ID" value="EDY17093.1"/>
    <property type="molecule type" value="Genomic_DNA"/>
</dbReference>
<keyword evidence="1 6" id="KW-0378">Hydrolase</keyword>